<evidence type="ECO:0000256" key="1">
    <source>
        <dbReference type="ARBA" id="ARBA00004651"/>
    </source>
</evidence>
<feature type="domain" description="ABC transporter" evidence="9">
    <location>
        <begin position="480"/>
        <end position="701"/>
    </location>
</feature>
<dbReference type="PROSITE" id="PS50893">
    <property type="entry name" value="ABC_TRANSPORTER_2"/>
    <property type="match status" value="1"/>
</dbReference>
<dbReference type="Gene3D" id="3.40.50.300">
    <property type="entry name" value="P-loop containing nucleotide triphosphate hydrolases"/>
    <property type="match status" value="1"/>
</dbReference>
<feature type="compositionally biased region" description="Basic residues" evidence="7">
    <location>
        <begin position="28"/>
        <end position="44"/>
    </location>
</feature>
<feature type="region of interest" description="Disordered" evidence="7">
    <location>
        <begin position="66"/>
        <end position="109"/>
    </location>
</feature>
<evidence type="ECO:0000259" key="9">
    <source>
        <dbReference type="PROSITE" id="PS50893"/>
    </source>
</evidence>
<dbReference type="Pfam" id="PF00664">
    <property type="entry name" value="ABC_membrane"/>
    <property type="match status" value="1"/>
</dbReference>
<dbReference type="SUPFAM" id="SSF52540">
    <property type="entry name" value="P-loop containing nucleoside triphosphate hydrolases"/>
    <property type="match status" value="1"/>
</dbReference>
<feature type="transmembrane region" description="Helical" evidence="8">
    <location>
        <begin position="204"/>
        <end position="228"/>
    </location>
</feature>
<dbReference type="AlphaFoldDB" id="A0A3A4A8U5"/>
<feature type="region of interest" description="Disordered" evidence="7">
    <location>
        <begin position="124"/>
        <end position="144"/>
    </location>
</feature>
<dbReference type="InterPro" id="IPR003593">
    <property type="entry name" value="AAA+_ATPase"/>
</dbReference>
<feature type="compositionally biased region" description="Basic and acidic residues" evidence="7">
    <location>
        <begin position="1"/>
        <end position="16"/>
    </location>
</feature>
<comment type="subcellular location">
    <subcellularLocation>
        <location evidence="1">Cell membrane</location>
        <topology evidence="1">Multi-pass membrane protein</topology>
    </subcellularLocation>
</comment>
<evidence type="ECO:0000256" key="3">
    <source>
        <dbReference type="ARBA" id="ARBA00022741"/>
    </source>
</evidence>
<dbReference type="GO" id="GO:0005524">
    <property type="term" value="F:ATP binding"/>
    <property type="evidence" value="ECO:0007669"/>
    <property type="project" value="UniProtKB-KW"/>
</dbReference>
<dbReference type="Proteomes" id="UP000265768">
    <property type="component" value="Unassembled WGS sequence"/>
</dbReference>
<dbReference type="SMART" id="SM00382">
    <property type="entry name" value="AAA"/>
    <property type="match status" value="1"/>
</dbReference>
<keyword evidence="3" id="KW-0547">Nucleotide-binding</keyword>
<reference evidence="11 12" key="1">
    <citation type="submission" date="2018-09" db="EMBL/GenBank/DDBJ databases">
        <title>YIM 75507 draft genome.</title>
        <authorList>
            <person name="Tang S."/>
            <person name="Feng Y."/>
        </authorList>
    </citation>
    <scope>NUCLEOTIDE SEQUENCE [LARGE SCALE GENOMIC DNA]</scope>
    <source>
        <strain evidence="11 12">YIM 75507</strain>
    </source>
</reference>
<dbReference type="GO" id="GO:0016887">
    <property type="term" value="F:ATP hydrolysis activity"/>
    <property type="evidence" value="ECO:0007669"/>
    <property type="project" value="InterPro"/>
</dbReference>
<dbReference type="InterPro" id="IPR039421">
    <property type="entry name" value="Type_1_exporter"/>
</dbReference>
<dbReference type="InterPro" id="IPR017871">
    <property type="entry name" value="ABC_transporter-like_CS"/>
</dbReference>
<dbReference type="InterPro" id="IPR003439">
    <property type="entry name" value="ABC_transporter-like_ATP-bd"/>
</dbReference>
<evidence type="ECO:0000313" key="12">
    <source>
        <dbReference type="Proteomes" id="UP000265768"/>
    </source>
</evidence>
<accession>A0A3A4A8U5</accession>
<dbReference type="InterPro" id="IPR027417">
    <property type="entry name" value="P-loop_NTPase"/>
</dbReference>
<keyword evidence="2 8" id="KW-0812">Transmembrane</keyword>
<dbReference type="EMBL" id="QZEY01000022">
    <property type="protein sequence ID" value="RJL22589.1"/>
    <property type="molecule type" value="Genomic_DNA"/>
</dbReference>
<dbReference type="GO" id="GO:0005886">
    <property type="term" value="C:plasma membrane"/>
    <property type="evidence" value="ECO:0007669"/>
    <property type="project" value="UniProtKB-SubCell"/>
</dbReference>
<dbReference type="PROSITE" id="PS00211">
    <property type="entry name" value="ABC_TRANSPORTER_1"/>
    <property type="match status" value="1"/>
</dbReference>
<keyword evidence="5 8" id="KW-1133">Transmembrane helix</keyword>
<feature type="domain" description="ABC transmembrane type-1" evidence="10">
    <location>
        <begin position="165"/>
        <end position="449"/>
    </location>
</feature>
<dbReference type="SUPFAM" id="SSF90123">
    <property type="entry name" value="ABC transporter transmembrane region"/>
    <property type="match status" value="1"/>
</dbReference>
<sequence>MDPRRRPRARPHDLAVPRRTRLAVPRARPGRGRRSRTRHRRGGRPCRSTFWTCRTWKSVSPAAARPRCGATASGTRAAPTICSPEAACGGPSPAARRSHVPRSRSLVPDRGDVRSDLFIRSDRGSTRSPLSVRPGASGRNRRLEGEGVTTRRILRLLRPHRWALLAVVLLAAVFSALTAAIPLLTQAVIDRALFGPGGPRPGLLAAFAGLAALAALAAAGVGLLQAWISGRTAHRIVHSLRVRLFGHLQRLPLGFFATAQGGEVQSRLANDTTQIEESVKESIPAFLGGLLGFVFALGAMFTLSWQLAVVTVGLAPVVLYVSARTTRALRDLSAAGQESRAAIASIAAERLSLGGVTLARVHAREGDEAAAFTAESGRLAALGVRAAVATQAVLSAGHVFFVLAPYAVFAAAGLLDGVTPGTLIAFVVLQARLHQPLWQLLQTAAEYRTAEAALDRVFAYLDLAPAPAVRPEPAARPGEVAVAGLSFAYGGAEPALRDIALDLAPGTAALVVGPSGSGKTTLGHLLAGLHPPGGGTVRVGGPVCLAPQEPVLFQGTIAENLRYAAPGATLGELAAACRTTGIHERIEALPDGYESVVGERGALLSGGERQRVALARALLSGAPVLVLDEATSALDPVTENQVIEAVLAFRAGLTTIMITHRLRAPAAFDTVIVLNRGRVAESGPHPALLTNPHGLYTRLLRAQSA</sequence>
<organism evidence="11 12">
    <name type="scientific">Bailinhaonella thermotolerans</name>
    <dbReference type="NCBI Taxonomy" id="1070861"/>
    <lineage>
        <taxon>Bacteria</taxon>
        <taxon>Bacillati</taxon>
        <taxon>Actinomycetota</taxon>
        <taxon>Actinomycetes</taxon>
        <taxon>Streptosporangiales</taxon>
        <taxon>Streptosporangiaceae</taxon>
        <taxon>Bailinhaonella</taxon>
    </lineage>
</organism>
<feature type="transmembrane region" description="Helical" evidence="8">
    <location>
        <begin position="162"/>
        <end position="184"/>
    </location>
</feature>
<evidence type="ECO:0000256" key="6">
    <source>
        <dbReference type="ARBA" id="ARBA00023136"/>
    </source>
</evidence>
<dbReference type="Pfam" id="PF00005">
    <property type="entry name" value="ABC_tran"/>
    <property type="match status" value="1"/>
</dbReference>
<comment type="caution">
    <text evidence="11">The sequence shown here is derived from an EMBL/GenBank/DDBJ whole genome shotgun (WGS) entry which is preliminary data.</text>
</comment>
<protein>
    <submittedName>
        <fullName evidence="11">ABC transporter ATP-binding protein</fullName>
    </submittedName>
</protein>
<dbReference type="InterPro" id="IPR036640">
    <property type="entry name" value="ABC1_TM_sf"/>
</dbReference>
<evidence type="ECO:0000256" key="2">
    <source>
        <dbReference type="ARBA" id="ARBA00022692"/>
    </source>
</evidence>
<evidence type="ECO:0000256" key="8">
    <source>
        <dbReference type="SAM" id="Phobius"/>
    </source>
</evidence>
<dbReference type="PANTHER" id="PTHR43394">
    <property type="entry name" value="ATP-DEPENDENT PERMEASE MDL1, MITOCHONDRIAL"/>
    <property type="match status" value="1"/>
</dbReference>
<dbReference type="PANTHER" id="PTHR43394:SF1">
    <property type="entry name" value="ATP-BINDING CASSETTE SUB-FAMILY B MEMBER 10, MITOCHONDRIAL"/>
    <property type="match status" value="1"/>
</dbReference>
<dbReference type="PROSITE" id="PS50929">
    <property type="entry name" value="ABC_TM1F"/>
    <property type="match status" value="1"/>
</dbReference>
<name>A0A3A4A8U5_9ACTN</name>
<proteinExistence type="predicted"/>
<keyword evidence="4 11" id="KW-0067">ATP-binding</keyword>
<gene>
    <name evidence="11" type="ORF">D5H75_35860</name>
</gene>
<evidence type="ECO:0000259" key="10">
    <source>
        <dbReference type="PROSITE" id="PS50929"/>
    </source>
</evidence>
<keyword evidence="6 8" id="KW-0472">Membrane</keyword>
<evidence type="ECO:0000256" key="7">
    <source>
        <dbReference type="SAM" id="MobiDB-lite"/>
    </source>
</evidence>
<keyword evidence="12" id="KW-1185">Reference proteome</keyword>
<evidence type="ECO:0000256" key="5">
    <source>
        <dbReference type="ARBA" id="ARBA00022989"/>
    </source>
</evidence>
<dbReference type="GO" id="GO:0015421">
    <property type="term" value="F:ABC-type oligopeptide transporter activity"/>
    <property type="evidence" value="ECO:0007669"/>
    <property type="project" value="TreeGrafter"/>
</dbReference>
<feature type="transmembrane region" description="Helical" evidence="8">
    <location>
        <begin position="307"/>
        <end position="323"/>
    </location>
</feature>
<feature type="region of interest" description="Disordered" evidence="7">
    <location>
        <begin position="1"/>
        <end position="46"/>
    </location>
</feature>
<dbReference type="InterPro" id="IPR011527">
    <property type="entry name" value="ABC1_TM_dom"/>
</dbReference>
<evidence type="ECO:0000256" key="4">
    <source>
        <dbReference type="ARBA" id="ARBA00022840"/>
    </source>
</evidence>
<dbReference type="OrthoDB" id="3500297at2"/>
<dbReference type="Gene3D" id="1.20.1560.10">
    <property type="entry name" value="ABC transporter type 1, transmembrane domain"/>
    <property type="match status" value="1"/>
</dbReference>
<feature type="transmembrane region" description="Helical" evidence="8">
    <location>
        <begin position="283"/>
        <end position="301"/>
    </location>
</feature>
<evidence type="ECO:0000313" key="11">
    <source>
        <dbReference type="EMBL" id="RJL22589.1"/>
    </source>
</evidence>